<dbReference type="EMBL" id="PUJX01000048">
    <property type="protein sequence ID" value="TDB43240.1"/>
    <property type="molecule type" value="Genomic_DNA"/>
</dbReference>
<dbReference type="Pfam" id="PF13751">
    <property type="entry name" value="DDE_Tnp_1_6"/>
    <property type="match status" value="1"/>
</dbReference>
<dbReference type="PANTHER" id="PTHR33408:SF2">
    <property type="entry name" value="TRANSPOSASE DDE DOMAIN-CONTAINING PROTEIN"/>
    <property type="match status" value="1"/>
</dbReference>
<dbReference type="InterPro" id="IPR008490">
    <property type="entry name" value="Transposase_InsH_N"/>
</dbReference>
<feature type="domain" description="Transposase DDE" evidence="3">
    <location>
        <begin position="323"/>
        <end position="440"/>
    </location>
</feature>
<dbReference type="PANTHER" id="PTHR33408">
    <property type="entry name" value="TRANSPOSASE"/>
    <property type="match status" value="1"/>
</dbReference>
<protein>
    <submittedName>
        <fullName evidence="4">IS1182 family transposase</fullName>
    </submittedName>
</protein>
<evidence type="ECO:0000259" key="2">
    <source>
        <dbReference type="Pfam" id="PF05598"/>
    </source>
</evidence>
<feature type="region of interest" description="Disordered" evidence="1">
    <location>
        <begin position="185"/>
        <end position="215"/>
    </location>
</feature>
<sequence>MLRTPPPQTFPPETLSLDELVPKNHRVRQVDAAIDFEFIRELVAPLYCHDNGRPAIDPVRLIKMMLLGYLFGIPSERRLVQEIQVNVAYRWFLRLGLTEKVPDASTLSQNRRRRFNHSEVFQQIFDNIVEQAIARGLVGGRILYTDSTHLKASANSHKSRNEQRAVPPGAYFDALDNAVNEDRAAAGKKGLKPALKERQRKTKVSTTDPDSGFMHRTNKPRGFFYLDHRTVDGQVGIITDTYATPGNVHDSQPFIERLKRQLSRFCLSPLAVGLDAGYFTAPVCYLTEQLGVMPIIGYRRPNKGPNVFQKKHFTYDKQQDCYVCPQGEKLIYKTTGREGYRHYQAAADICQYCPKRASCTQAKGGKTITRHVWEDSKEQARENRLTEWGKKTYRRRKETIERSFADAKQHHGHRYARFRGLLKVQIQCLLAATAQNIKKIALLVAMLCCFYLWRTSRVNAAGAKITPCRAIKPDG</sequence>
<feature type="domain" description="Transposase InsH N-terminal" evidence="2">
    <location>
        <begin position="16"/>
        <end position="113"/>
    </location>
</feature>
<dbReference type="InterPro" id="IPR025668">
    <property type="entry name" value="Tnp_DDE_dom"/>
</dbReference>
<evidence type="ECO:0000313" key="5">
    <source>
        <dbReference type="Proteomes" id="UP000295550"/>
    </source>
</evidence>
<dbReference type="InterPro" id="IPR047629">
    <property type="entry name" value="IS1182_transpos"/>
</dbReference>
<organism evidence="4 5">
    <name type="scientific">Photorhabdus luminescens subsp. mexicana</name>
    <dbReference type="NCBI Taxonomy" id="2100167"/>
    <lineage>
        <taxon>Bacteria</taxon>
        <taxon>Pseudomonadati</taxon>
        <taxon>Pseudomonadota</taxon>
        <taxon>Gammaproteobacteria</taxon>
        <taxon>Enterobacterales</taxon>
        <taxon>Morganellaceae</taxon>
        <taxon>Photorhabdus</taxon>
    </lineage>
</organism>
<dbReference type="RefSeq" id="WP_088375165.1">
    <property type="nucleotide sequence ID" value="NZ_CAWOLF010000048.1"/>
</dbReference>
<dbReference type="AlphaFoldDB" id="A0A4R4IRA7"/>
<evidence type="ECO:0000256" key="1">
    <source>
        <dbReference type="SAM" id="MobiDB-lite"/>
    </source>
</evidence>
<proteinExistence type="predicted"/>
<dbReference type="Pfam" id="PF05598">
    <property type="entry name" value="DUF772"/>
    <property type="match status" value="1"/>
</dbReference>
<dbReference type="NCBIfam" id="NF033551">
    <property type="entry name" value="transpos_IS1182"/>
    <property type="match status" value="1"/>
</dbReference>
<accession>A0A4R4IRA7</accession>
<name>A0A4R4IRA7_PHOLU</name>
<comment type="caution">
    <text evidence="4">The sequence shown here is derived from an EMBL/GenBank/DDBJ whole genome shotgun (WGS) entry which is preliminary data.</text>
</comment>
<evidence type="ECO:0000259" key="3">
    <source>
        <dbReference type="Pfam" id="PF13751"/>
    </source>
</evidence>
<reference evidence="4 5" key="1">
    <citation type="journal article" date="2019" name="Int. J. Syst. Evol. Microbiol.">
        <title>Photorhabdus khanii subsp. guanajuatensis subsp. nov., isolated from Heterorhabditis atacamensis, and Photorhabdus luminescens subsp. mexicana subsp. nov., isolated from Heterorhabditis mexicana entomopathogenic nematodes.</title>
        <authorList>
            <person name="Machado R.A.R."/>
            <person name="Bruno P."/>
            <person name="Arce C.C.M."/>
            <person name="Liechti N."/>
            <person name="Kohler A."/>
            <person name="Bernal J."/>
            <person name="Bruggmann R."/>
            <person name="Turlings T.C.J."/>
        </authorList>
    </citation>
    <scope>NUCLEOTIDE SEQUENCE [LARGE SCALE GENOMIC DNA]</scope>
    <source>
        <strain evidence="4 5">MEX47-22</strain>
    </source>
</reference>
<evidence type="ECO:0000313" key="4">
    <source>
        <dbReference type="EMBL" id="TDB43240.1"/>
    </source>
</evidence>
<gene>
    <name evidence="4" type="ORF">C5468_24070</name>
</gene>
<dbReference type="Proteomes" id="UP000295550">
    <property type="component" value="Unassembled WGS sequence"/>
</dbReference>